<evidence type="ECO:0000313" key="3">
    <source>
        <dbReference type="EMBL" id="KAJ4786506.1"/>
    </source>
</evidence>
<dbReference type="Proteomes" id="UP001140206">
    <property type="component" value="Chromosome 2"/>
</dbReference>
<dbReference type="PANTHER" id="PTHR45376:SF7">
    <property type="entry name" value="OS04G0687300 PROTEIN"/>
    <property type="match status" value="1"/>
</dbReference>
<organism evidence="3 4">
    <name type="scientific">Rhynchospora pubera</name>
    <dbReference type="NCBI Taxonomy" id="906938"/>
    <lineage>
        <taxon>Eukaryota</taxon>
        <taxon>Viridiplantae</taxon>
        <taxon>Streptophyta</taxon>
        <taxon>Embryophyta</taxon>
        <taxon>Tracheophyta</taxon>
        <taxon>Spermatophyta</taxon>
        <taxon>Magnoliopsida</taxon>
        <taxon>Liliopsida</taxon>
        <taxon>Poales</taxon>
        <taxon>Cyperaceae</taxon>
        <taxon>Cyperoideae</taxon>
        <taxon>Rhynchosporeae</taxon>
        <taxon>Rhynchospora</taxon>
    </lineage>
</organism>
<proteinExistence type="predicted"/>
<dbReference type="Pfam" id="PF00226">
    <property type="entry name" value="DnaJ"/>
    <property type="match status" value="1"/>
</dbReference>
<dbReference type="PROSITE" id="PS50076">
    <property type="entry name" value="DNAJ_2"/>
    <property type="match status" value="1"/>
</dbReference>
<evidence type="ECO:0000259" key="2">
    <source>
        <dbReference type="PROSITE" id="PS50076"/>
    </source>
</evidence>
<feature type="compositionally biased region" description="Low complexity" evidence="1">
    <location>
        <begin position="173"/>
        <end position="184"/>
    </location>
</feature>
<evidence type="ECO:0000313" key="4">
    <source>
        <dbReference type="Proteomes" id="UP001140206"/>
    </source>
</evidence>
<dbReference type="PANTHER" id="PTHR45376">
    <property type="entry name" value="CHAPERONE DNAJ-DOMAIN SUPERFAMILY PROTEIN-RELATED"/>
    <property type="match status" value="1"/>
</dbReference>
<gene>
    <name evidence="3" type="ORF">LUZ62_037752</name>
</gene>
<feature type="domain" description="J" evidence="2">
    <location>
        <begin position="218"/>
        <end position="279"/>
    </location>
</feature>
<dbReference type="InterPro" id="IPR001623">
    <property type="entry name" value="DnaJ_domain"/>
</dbReference>
<dbReference type="GO" id="GO:0005783">
    <property type="term" value="C:endoplasmic reticulum"/>
    <property type="evidence" value="ECO:0007669"/>
    <property type="project" value="UniProtKB-ARBA"/>
</dbReference>
<dbReference type="EMBL" id="JAMFTS010000002">
    <property type="protein sequence ID" value="KAJ4786506.1"/>
    <property type="molecule type" value="Genomic_DNA"/>
</dbReference>
<dbReference type="Gene3D" id="1.10.287.110">
    <property type="entry name" value="DnaJ domain"/>
    <property type="match status" value="1"/>
</dbReference>
<dbReference type="CDD" id="cd06257">
    <property type="entry name" value="DnaJ"/>
    <property type="match status" value="1"/>
</dbReference>
<dbReference type="SUPFAM" id="SSF46565">
    <property type="entry name" value="Chaperone J-domain"/>
    <property type="match status" value="1"/>
</dbReference>
<dbReference type="SMART" id="SM00271">
    <property type="entry name" value="DnaJ"/>
    <property type="match status" value="1"/>
</dbReference>
<dbReference type="AlphaFoldDB" id="A0AAV8F741"/>
<keyword evidence="4" id="KW-1185">Reference proteome</keyword>
<sequence>MQSIPWRSTCQLRNQLFNSVQFVQFHSTPVSFAKWKSKWDCKHDRRDQKPSKSYMRYAARQKRAETKKALNDYLLYGKPSPLICKCISCQDEDMNSNNNSSEIPRIRSFGKSRFHNSSKSRNGSAWQNKHWFSGFQEEEEEYVNHESIFEAMFRNSHGFTWSYSSWENFCNSRSSNPTNSSRFTNESRRKRAKEKSYLSESDADESDSTSKTFVGSSANRAVLELPMTGALKLHDVKIAFRAAALKWHPDRHAGPSQATAAEKFNLCVNAYQSLCSDLQGS</sequence>
<protein>
    <submittedName>
        <fullName evidence="3">Chaperone DnaJ-domain superfamily protein</fullName>
    </submittedName>
</protein>
<comment type="caution">
    <text evidence="3">The sequence shown here is derived from an EMBL/GenBank/DDBJ whole genome shotgun (WGS) entry which is preliminary data.</text>
</comment>
<evidence type="ECO:0000256" key="1">
    <source>
        <dbReference type="SAM" id="MobiDB-lite"/>
    </source>
</evidence>
<accession>A0AAV8F741</accession>
<feature type="region of interest" description="Disordered" evidence="1">
    <location>
        <begin position="173"/>
        <end position="212"/>
    </location>
</feature>
<dbReference type="InterPro" id="IPR036869">
    <property type="entry name" value="J_dom_sf"/>
</dbReference>
<name>A0AAV8F741_9POAL</name>
<reference evidence="3" key="1">
    <citation type="submission" date="2022-08" db="EMBL/GenBank/DDBJ databases">
        <authorList>
            <person name="Marques A."/>
        </authorList>
    </citation>
    <scope>NUCLEOTIDE SEQUENCE</scope>
    <source>
        <strain evidence="3">RhyPub2mFocal</strain>
        <tissue evidence="3">Leaves</tissue>
    </source>
</reference>